<gene>
    <name evidence="1" type="ORF">BN2476_210051</name>
</gene>
<protein>
    <submittedName>
        <fullName evidence="1">Coenzyme A transferase</fullName>
        <ecNumber evidence="1">2.8.3.12</ecNumber>
    </submittedName>
</protein>
<accession>A0A1N7RVH4</accession>
<sequence>MSSGFASKDKELSLAELVALVPNGASLGLGGSFLHRGPFAFVRELIRQEKRDIEIVKQSPGYDIDILCRAGVASRARCGIVAMEGNFGLAPWYRRAIEKGHLKLEEHACATLTAGLRAAAFGVPFMPCGGVHGSELVRVNDWKCIDDPYGSGQQTYVIPAIAPDFAVIHASSVDRLGNVRIAGTYHWDRIMSRASKSVLVVAEEESDENFADQPELTVVPYFMVQNYAIVQNGAWPGSCWPSYAIDYPAVEAYLEDGADALARHIDAAPEAKAAEAHKHG</sequence>
<dbReference type="Gene3D" id="3.40.1080.10">
    <property type="entry name" value="Glutaconate Coenzyme A-transferase"/>
    <property type="match status" value="1"/>
</dbReference>
<evidence type="ECO:0000313" key="2">
    <source>
        <dbReference type="Proteomes" id="UP000195569"/>
    </source>
</evidence>
<dbReference type="AlphaFoldDB" id="A0A1N7RVH4"/>
<dbReference type="Pfam" id="PF01144">
    <property type="entry name" value="CoA_trans"/>
    <property type="match status" value="1"/>
</dbReference>
<reference evidence="1" key="1">
    <citation type="submission" date="2016-12" db="EMBL/GenBank/DDBJ databases">
        <authorList>
            <person name="Moulin L."/>
        </authorList>
    </citation>
    <scope>NUCLEOTIDE SEQUENCE [LARGE SCALE GENOMIC DNA]</scope>
    <source>
        <strain evidence="1">STM 7183</strain>
    </source>
</reference>
<keyword evidence="1" id="KW-0808">Transferase</keyword>
<dbReference type="EC" id="2.8.3.12" evidence="1"/>
<proteinExistence type="predicted"/>
<dbReference type="EMBL" id="CYGY02000021">
    <property type="protein sequence ID" value="SIT39121.1"/>
    <property type="molecule type" value="Genomic_DNA"/>
</dbReference>
<keyword evidence="2" id="KW-1185">Reference proteome</keyword>
<name>A0A1N7RVH4_9BURK</name>
<organism evidence="1 2">
    <name type="scientific">Paraburkholderia piptadeniae</name>
    <dbReference type="NCBI Taxonomy" id="1701573"/>
    <lineage>
        <taxon>Bacteria</taxon>
        <taxon>Pseudomonadati</taxon>
        <taxon>Pseudomonadota</taxon>
        <taxon>Betaproteobacteria</taxon>
        <taxon>Burkholderiales</taxon>
        <taxon>Burkholderiaceae</taxon>
        <taxon>Paraburkholderia</taxon>
    </lineage>
</organism>
<dbReference type="Gene3D" id="3.30.30.40">
    <property type="match status" value="1"/>
</dbReference>
<dbReference type="GO" id="GO:0018730">
    <property type="term" value="F:glutaconate CoA-transferase activity"/>
    <property type="evidence" value="ECO:0007669"/>
    <property type="project" value="UniProtKB-EC"/>
</dbReference>
<dbReference type="InterPro" id="IPR037171">
    <property type="entry name" value="NagB/RpiA_transferase-like"/>
</dbReference>
<dbReference type="InterPro" id="IPR004165">
    <property type="entry name" value="CoA_trans_fam_I"/>
</dbReference>
<dbReference type="RefSeq" id="WP_087733890.1">
    <property type="nucleotide sequence ID" value="NZ_CYGY02000021.1"/>
</dbReference>
<comment type="caution">
    <text evidence="1">The sequence shown here is derived from an EMBL/GenBank/DDBJ whole genome shotgun (WGS) entry which is preliminary data.</text>
</comment>
<dbReference type="Proteomes" id="UP000195569">
    <property type="component" value="Unassembled WGS sequence"/>
</dbReference>
<dbReference type="OrthoDB" id="9777193at2"/>
<evidence type="ECO:0000313" key="1">
    <source>
        <dbReference type="EMBL" id="SIT39121.1"/>
    </source>
</evidence>
<dbReference type="SUPFAM" id="SSF100950">
    <property type="entry name" value="NagB/RpiA/CoA transferase-like"/>
    <property type="match status" value="1"/>
</dbReference>
<dbReference type="SMART" id="SM00882">
    <property type="entry name" value="CoA_trans"/>
    <property type="match status" value="1"/>
</dbReference>